<sequence>MNKEFRTRPATAKDESALRALLRRVPQMGSVTLIFEREPDFFTGARVSCEQELVLVCEELDAPGVLIAMVDIGERRQYINGKSESVRYLHDLRIAPECRGGKVLKALFMAIAEHMGSENDWMEAVILEENLIPLGIIDRGRTWLPDFYPGGRVITSLLPAQSRKTTPDRSLTIRPATSADAPQLQQLWDRASQRQGFPVYHVNDLLAATAYFHGITISDYLMAFIEGRPVACMGLWNQKNFKQTRVSGYAPWIAALRIPYNLYARLFGGIHLPSPGDCFNYLTLHSLVIDQENPTVFKALLDYVLEHHLQPQQCLACGFFDDHPLEAALGAYRRKRLHSRHFLISYHQDPRQTQGSTNRHIEIARL</sequence>
<dbReference type="Proteomes" id="UP000242915">
    <property type="component" value="Unassembled WGS sequence"/>
</dbReference>
<protein>
    <recommendedName>
        <fullName evidence="3">N-acetyltransferase domain-containing protein</fullName>
    </recommendedName>
</protein>
<evidence type="ECO:0000313" key="2">
    <source>
        <dbReference type="Proteomes" id="UP000242915"/>
    </source>
</evidence>
<keyword evidence="2" id="KW-1185">Reference proteome</keyword>
<reference evidence="2" key="1">
    <citation type="submission" date="2017-06" db="EMBL/GenBank/DDBJ databases">
        <authorList>
            <person name="Varghese N."/>
            <person name="Submissions S."/>
        </authorList>
    </citation>
    <scope>NUCLEOTIDE SEQUENCE [LARGE SCALE GENOMIC DNA]</scope>
    <source>
        <strain evidence="2">CIP 108523</strain>
    </source>
</reference>
<proteinExistence type="predicted"/>
<accession>A0A239DH98</accession>
<organism evidence="1 2">
    <name type="scientific">Pseudomonas segetis</name>
    <dbReference type="NCBI Taxonomy" id="298908"/>
    <lineage>
        <taxon>Bacteria</taxon>
        <taxon>Pseudomonadati</taxon>
        <taxon>Pseudomonadota</taxon>
        <taxon>Gammaproteobacteria</taxon>
        <taxon>Pseudomonadales</taxon>
        <taxon>Pseudomonadaceae</taxon>
        <taxon>Pseudomonas</taxon>
    </lineage>
</organism>
<dbReference type="InterPro" id="IPR016181">
    <property type="entry name" value="Acyl_CoA_acyltransferase"/>
</dbReference>
<dbReference type="SUPFAM" id="SSF55729">
    <property type="entry name" value="Acyl-CoA N-acyltransferases (Nat)"/>
    <property type="match status" value="2"/>
</dbReference>
<evidence type="ECO:0000313" key="1">
    <source>
        <dbReference type="EMBL" id="SNS31699.1"/>
    </source>
</evidence>
<name>A0A239DH98_9PSED</name>
<dbReference type="EMBL" id="FZOG01000002">
    <property type="protein sequence ID" value="SNS31699.1"/>
    <property type="molecule type" value="Genomic_DNA"/>
</dbReference>
<dbReference type="RefSeq" id="WP_089359780.1">
    <property type="nucleotide sequence ID" value="NZ_FZOG01000002.1"/>
</dbReference>
<gene>
    <name evidence="1" type="ORF">SAMN05216255_2258</name>
</gene>
<evidence type="ECO:0008006" key="3">
    <source>
        <dbReference type="Google" id="ProtNLM"/>
    </source>
</evidence>
<dbReference type="Gene3D" id="3.40.630.30">
    <property type="match status" value="2"/>
</dbReference>
<dbReference type="AlphaFoldDB" id="A0A239DH98"/>